<dbReference type="RefSeq" id="WP_350789108.1">
    <property type="nucleotide sequence ID" value="NZ_JBEPEK010000500.1"/>
</dbReference>
<dbReference type="EMBL" id="JBEPEK010000500">
    <property type="protein sequence ID" value="MER7185874.1"/>
    <property type="molecule type" value="Genomic_DNA"/>
</dbReference>
<dbReference type="Gene3D" id="2.60.120.10">
    <property type="entry name" value="Jelly Rolls"/>
    <property type="match status" value="1"/>
</dbReference>
<evidence type="ECO:0008006" key="4">
    <source>
        <dbReference type="Google" id="ProtNLM"/>
    </source>
</evidence>
<dbReference type="Proteomes" id="UP001474181">
    <property type="component" value="Unassembled WGS sequence"/>
</dbReference>
<protein>
    <recommendedName>
        <fullName evidence="4">Cupin 2 conserved barrel domain-containing protein</fullName>
    </recommendedName>
</protein>
<comment type="caution">
    <text evidence="2">The sequence shown here is derived from an EMBL/GenBank/DDBJ whole genome shotgun (WGS) entry which is preliminary data.</text>
</comment>
<proteinExistence type="predicted"/>
<dbReference type="SUPFAM" id="SSF51182">
    <property type="entry name" value="RmlC-like cupins"/>
    <property type="match status" value="1"/>
</dbReference>
<evidence type="ECO:0000313" key="3">
    <source>
        <dbReference type="Proteomes" id="UP001474181"/>
    </source>
</evidence>
<keyword evidence="3" id="KW-1185">Reference proteome</keyword>
<feature type="region of interest" description="Disordered" evidence="1">
    <location>
        <begin position="114"/>
        <end position="147"/>
    </location>
</feature>
<evidence type="ECO:0000256" key="1">
    <source>
        <dbReference type="SAM" id="MobiDB-lite"/>
    </source>
</evidence>
<dbReference type="InterPro" id="IPR011051">
    <property type="entry name" value="RmlC_Cupin_sf"/>
</dbReference>
<feature type="region of interest" description="Disordered" evidence="1">
    <location>
        <begin position="192"/>
        <end position="212"/>
    </location>
</feature>
<name>A0ABV1XA19_9ACTN</name>
<reference evidence="2 3" key="1">
    <citation type="submission" date="2024-06" db="EMBL/GenBank/DDBJ databases">
        <title>The Natural Products Discovery Center: Release of the First 8490 Sequenced Strains for Exploring Actinobacteria Biosynthetic Diversity.</title>
        <authorList>
            <person name="Kalkreuter E."/>
            <person name="Kautsar S.A."/>
            <person name="Yang D."/>
            <person name="Bader C.D."/>
            <person name="Teijaro C.N."/>
            <person name="Fluegel L."/>
            <person name="Davis C.M."/>
            <person name="Simpson J.R."/>
            <person name="Lauterbach L."/>
            <person name="Steele A.D."/>
            <person name="Gui C."/>
            <person name="Meng S."/>
            <person name="Li G."/>
            <person name="Viehrig K."/>
            <person name="Ye F."/>
            <person name="Su P."/>
            <person name="Kiefer A.F."/>
            <person name="Nichols A."/>
            <person name="Cepeda A.J."/>
            <person name="Yan W."/>
            <person name="Fan B."/>
            <person name="Jiang Y."/>
            <person name="Adhikari A."/>
            <person name="Zheng C.-J."/>
            <person name="Schuster L."/>
            <person name="Cowan T.M."/>
            <person name="Smanski M.J."/>
            <person name="Chevrette M.G."/>
            <person name="De Carvalho L.P.S."/>
            <person name="Shen B."/>
        </authorList>
    </citation>
    <scope>NUCLEOTIDE SEQUENCE [LARGE SCALE GENOMIC DNA]</scope>
    <source>
        <strain evidence="2 3">NPDC000234</strain>
    </source>
</reference>
<evidence type="ECO:0000313" key="2">
    <source>
        <dbReference type="EMBL" id="MER7185874.1"/>
    </source>
</evidence>
<feature type="region of interest" description="Disordered" evidence="1">
    <location>
        <begin position="38"/>
        <end position="102"/>
    </location>
</feature>
<gene>
    <name evidence="2" type="ORF">ABT404_41540</name>
</gene>
<accession>A0ABV1XA19</accession>
<dbReference type="InterPro" id="IPR014710">
    <property type="entry name" value="RmlC-like_jellyroll"/>
</dbReference>
<sequence>MWGSSVRSTSSVTANCWARNARRSALAVGPGQQEQCRQLVGDRAAEGDAAALRGEPSDDLPGPAHPPDAEPAPEQLGQRPHDQQAFGVGHPLQPRQRVGPEPAELRLRLVPRPAGHCRRRPGRTCPTPRRGQPAARHELGVRPGDRAPGHAEAAGDFVYVARGTLHSIFNTGWRQLRVIAVYTPGGAEPALRELPDFTAPTPGVQPVRERAR</sequence>
<feature type="compositionally biased region" description="Basic and acidic residues" evidence="1">
    <location>
        <begin position="135"/>
        <end position="147"/>
    </location>
</feature>
<organism evidence="2 3">
    <name type="scientific">Streptomyces hyaluromycini</name>
    <dbReference type="NCBI Taxonomy" id="1377993"/>
    <lineage>
        <taxon>Bacteria</taxon>
        <taxon>Bacillati</taxon>
        <taxon>Actinomycetota</taxon>
        <taxon>Actinomycetes</taxon>
        <taxon>Kitasatosporales</taxon>
        <taxon>Streptomycetaceae</taxon>
        <taxon>Streptomyces</taxon>
    </lineage>
</organism>